<evidence type="ECO:0000256" key="1">
    <source>
        <dbReference type="ARBA" id="ARBA00001947"/>
    </source>
</evidence>
<reference evidence="6 7" key="1">
    <citation type="submission" date="2021-04" db="EMBL/GenBank/DDBJ databases">
        <authorList>
            <person name="Pira H."/>
            <person name="Risdian C."/>
            <person name="Wink J."/>
        </authorList>
    </citation>
    <scope>NUCLEOTIDE SEQUENCE [LARGE SCALE GENOMIC DNA]</scope>
    <source>
        <strain evidence="6 7">WH131</strain>
    </source>
</reference>
<organism evidence="6 7">
    <name type="scientific">Erythrobacter ani</name>
    <dbReference type="NCBI Taxonomy" id="2827235"/>
    <lineage>
        <taxon>Bacteria</taxon>
        <taxon>Pseudomonadati</taxon>
        <taxon>Pseudomonadota</taxon>
        <taxon>Alphaproteobacteria</taxon>
        <taxon>Sphingomonadales</taxon>
        <taxon>Erythrobacteraceae</taxon>
        <taxon>Erythrobacter/Porphyrobacter group</taxon>
        <taxon>Erythrobacter</taxon>
    </lineage>
</organism>
<protein>
    <submittedName>
        <fullName evidence="6">Alcohol dehydrogenase catalytic domain-containing protein</fullName>
    </submittedName>
</protein>
<keyword evidence="7" id="KW-1185">Reference proteome</keyword>
<comment type="caution">
    <text evidence="6">The sequence shown here is derived from an EMBL/GenBank/DDBJ whole genome shotgun (WGS) entry which is preliminary data.</text>
</comment>
<evidence type="ECO:0000256" key="4">
    <source>
        <dbReference type="RuleBase" id="RU361277"/>
    </source>
</evidence>
<name>A0ABS6SRF4_9SPHN</name>
<evidence type="ECO:0000313" key="7">
    <source>
        <dbReference type="Proteomes" id="UP000699975"/>
    </source>
</evidence>
<dbReference type="EMBL" id="JAGSPB010000003">
    <property type="protein sequence ID" value="MBV7267234.1"/>
    <property type="molecule type" value="Genomic_DNA"/>
</dbReference>
<keyword evidence="2 4" id="KW-0479">Metal-binding</keyword>
<dbReference type="RefSeq" id="WP_218317858.1">
    <property type="nucleotide sequence ID" value="NZ_JAGSPB010000003.1"/>
</dbReference>
<dbReference type="InterPro" id="IPR020843">
    <property type="entry name" value="ER"/>
</dbReference>
<evidence type="ECO:0000256" key="2">
    <source>
        <dbReference type="ARBA" id="ARBA00022723"/>
    </source>
</evidence>
<dbReference type="Proteomes" id="UP000699975">
    <property type="component" value="Unassembled WGS sequence"/>
</dbReference>
<dbReference type="InterPro" id="IPR002328">
    <property type="entry name" value="ADH_Zn_CS"/>
</dbReference>
<dbReference type="InterPro" id="IPR013154">
    <property type="entry name" value="ADH-like_N"/>
</dbReference>
<proteinExistence type="inferred from homology"/>
<dbReference type="PROSITE" id="PS00059">
    <property type="entry name" value="ADH_ZINC"/>
    <property type="match status" value="1"/>
</dbReference>
<keyword evidence="3 4" id="KW-0862">Zinc</keyword>
<dbReference type="Pfam" id="PF08240">
    <property type="entry name" value="ADH_N"/>
    <property type="match status" value="1"/>
</dbReference>
<sequence>MKALVFNGPRDIRYESYADPELRTANSAILKVESCSICGSDLHMYHGAHIGSMEYSADAPKFCCGHEFIGEVVETGCDVHTFKVGDKVLAAGGTGCGNCPQCLVGNVLACREATAFGIGPGLQGGQAEFVNVPNADATLYSTDGLTAEQSLLLTDGMATAYFGLTRAEPQPGGTVAVIGLGPIGLIAVELAFLLGASRVFAIDPVASRRDMAAALGAETYAPGPDLTAQIMEATDRIGVQSVFEASGAKGAINSVLPLVARQGTASFIGIPEPDDVLPLPLILFKNITVRGGICEVQNMWPHLVPLVQSGRIKSAGMFSHTFDLSEGAEAYRLFDSRDEGVIKLRIDVS</sequence>
<evidence type="ECO:0000256" key="3">
    <source>
        <dbReference type="ARBA" id="ARBA00022833"/>
    </source>
</evidence>
<comment type="cofactor">
    <cofactor evidence="1 4">
        <name>Zn(2+)</name>
        <dbReference type="ChEBI" id="CHEBI:29105"/>
    </cofactor>
</comment>
<dbReference type="InterPro" id="IPR013149">
    <property type="entry name" value="ADH-like_C"/>
</dbReference>
<dbReference type="PANTHER" id="PTHR42813">
    <property type="entry name" value="ZINC-TYPE ALCOHOL DEHYDROGENASE-LIKE"/>
    <property type="match status" value="1"/>
</dbReference>
<gene>
    <name evidence="6" type="ORF">KCG45_13670</name>
</gene>
<dbReference type="Pfam" id="PF00107">
    <property type="entry name" value="ADH_zinc_N"/>
    <property type="match status" value="1"/>
</dbReference>
<dbReference type="PANTHER" id="PTHR42813:SF2">
    <property type="entry name" value="DEHYDROGENASE, ZINC-CONTAINING, PUTATIVE (AFU_ORTHOLOGUE AFUA_2G02810)-RELATED"/>
    <property type="match status" value="1"/>
</dbReference>
<dbReference type="SMART" id="SM00829">
    <property type="entry name" value="PKS_ER"/>
    <property type="match status" value="1"/>
</dbReference>
<evidence type="ECO:0000259" key="5">
    <source>
        <dbReference type="SMART" id="SM00829"/>
    </source>
</evidence>
<evidence type="ECO:0000313" key="6">
    <source>
        <dbReference type="EMBL" id="MBV7267234.1"/>
    </source>
</evidence>
<accession>A0ABS6SRF4</accession>
<feature type="domain" description="Enoyl reductase (ER)" evidence="5">
    <location>
        <begin position="8"/>
        <end position="342"/>
    </location>
</feature>
<comment type="similarity">
    <text evidence="4">Belongs to the zinc-containing alcohol dehydrogenase family.</text>
</comment>